<feature type="compositionally biased region" description="Basic and acidic residues" evidence="3">
    <location>
        <begin position="769"/>
        <end position="782"/>
    </location>
</feature>
<dbReference type="InterPro" id="IPR012677">
    <property type="entry name" value="Nucleotide-bd_a/b_plait_sf"/>
</dbReference>
<evidence type="ECO:0000256" key="2">
    <source>
        <dbReference type="PROSITE-ProRule" id="PRU00176"/>
    </source>
</evidence>
<feature type="compositionally biased region" description="Basic and acidic residues" evidence="3">
    <location>
        <begin position="745"/>
        <end position="758"/>
    </location>
</feature>
<dbReference type="InterPro" id="IPR035979">
    <property type="entry name" value="RBD_domain_sf"/>
</dbReference>
<feature type="domain" description="RRM" evidence="4">
    <location>
        <begin position="400"/>
        <end position="477"/>
    </location>
</feature>
<dbReference type="Gene3D" id="3.30.70.330">
    <property type="match status" value="3"/>
</dbReference>
<feature type="compositionally biased region" description="Basic and acidic residues" evidence="3">
    <location>
        <begin position="815"/>
        <end position="832"/>
    </location>
</feature>
<name>A0A4S4L1P7_9AGAM</name>
<dbReference type="Proteomes" id="UP000310158">
    <property type="component" value="Unassembled WGS sequence"/>
</dbReference>
<proteinExistence type="predicted"/>
<protein>
    <recommendedName>
        <fullName evidence="4">RRM domain-containing protein</fullName>
    </recommendedName>
</protein>
<feature type="compositionally biased region" description="Polar residues" evidence="3">
    <location>
        <begin position="72"/>
        <end position="81"/>
    </location>
</feature>
<dbReference type="PROSITE" id="PS50102">
    <property type="entry name" value="RRM"/>
    <property type="match status" value="3"/>
</dbReference>
<dbReference type="GO" id="GO:0003729">
    <property type="term" value="F:mRNA binding"/>
    <property type="evidence" value="ECO:0007669"/>
    <property type="project" value="TreeGrafter"/>
</dbReference>
<evidence type="ECO:0000256" key="1">
    <source>
        <dbReference type="ARBA" id="ARBA00022884"/>
    </source>
</evidence>
<accession>A0A4S4L1P7</accession>
<feature type="compositionally biased region" description="Basic and acidic residues" evidence="3">
    <location>
        <begin position="681"/>
        <end position="700"/>
    </location>
</feature>
<dbReference type="CDD" id="cd00590">
    <property type="entry name" value="RRM_SF"/>
    <property type="match status" value="2"/>
</dbReference>
<feature type="compositionally biased region" description="Acidic residues" evidence="3">
    <location>
        <begin position="783"/>
        <end position="793"/>
    </location>
</feature>
<reference evidence="5 6" key="1">
    <citation type="submission" date="2019-02" db="EMBL/GenBank/DDBJ databases">
        <title>Genome sequencing of the rare red list fungi Bondarzewia mesenterica.</title>
        <authorList>
            <person name="Buettner E."/>
            <person name="Kellner H."/>
        </authorList>
    </citation>
    <scope>NUCLEOTIDE SEQUENCE [LARGE SCALE GENOMIC DNA]</scope>
    <source>
        <strain evidence="5 6">DSM 108281</strain>
    </source>
</reference>
<organism evidence="5 6">
    <name type="scientific">Bondarzewia mesenterica</name>
    <dbReference type="NCBI Taxonomy" id="1095465"/>
    <lineage>
        <taxon>Eukaryota</taxon>
        <taxon>Fungi</taxon>
        <taxon>Dikarya</taxon>
        <taxon>Basidiomycota</taxon>
        <taxon>Agaricomycotina</taxon>
        <taxon>Agaricomycetes</taxon>
        <taxon>Russulales</taxon>
        <taxon>Bondarzewiaceae</taxon>
        <taxon>Bondarzewia</taxon>
    </lineage>
</organism>
<evidence type="ECO:0000256" key="3">
    <source>
        <dbReference type="SAM" id="MobiDB-lite"/>
    </source>
</evidence>
<dbReference type="InterPro" id="IPR050502">
    <property type="entry name" value="Euk_RNA-bind_prot"/>
</dbReference>
<dbReference type="AlphaFoldDB" id="A0A4S4L1P7"/>
<dbReference type="GO" id="GO:0005634">
    <property type="term" value="C:nucleus"/>
    <property type="evidence" value="ECO:0007669"/>
    <property type="project" value="TreeGrafter"/>
</dbReference>
<sequence length="911" mass="104335">MLPKAVHNQSLCTLIQHRSTAELASLVLDHVSAQKQRSHQRRPFSSQHPLHSQPYRLSDSLSPRQGNRDGSHPSSSRNYAQAETEHGRDDSDMGTQNTYPAFHPGPKFSPLYSNHNQRPNAVPHPRSLRPLLFAPSFPSSLIGESVEPLVDRLQGEGNPAALYVQNLPTTARRSQLLGVFQEFGVVDYIYVTSEDSAYIHYVSRASATKALQEYARHPLFVNGQEVIVYRALGPPPETKTDKEEVDNNIVFGAPKTWEEEKVSWGHPPVEEPATWKQPKEKIVEEPKTVYIPNFMTDFPPSSDVFVGNLPFAVSKKSLQHFWSKFGTLLDVYIGKYPVLVPAWLDNNGDCLGYAHLAFASLEDARAVLARGAGQGFMYGERMIRVGYGDGGANPWKLKSKTLYIHKWFGPERALREAFSPCRGFMNLIIEPPIVGKPWRAAFVQFEDVIDASDALITLNGKEILPKHPALDVRLSRTPMPLKVELYRLTDPNAFCFGDWKGTKLKSEDMWGNLVLEPDKEWEEVETERTLGRKRHAGNNAGPRRVFEAGEGWGRRRYGDEDAQFGVRRDLSEGYEKWKESYLERMAERVKAMEEEAAAAEDEQFIQGQGQRGDAKTEDEEAREVEEALSTPWEMDHEFEETLRIREAVKVVEAEEKRSWSAAVGDRRVISDVEKTKLFDYEQKRRREREQDQHRMSELKMRSSTGEYEDIHRASSFGLRSDGSRRVLRQFRVENEDNKDEEEGEDKARPYTGTREDYNRAGLFGLRSDGSPREPRQFRVENEDPKDEDEDEGRGEDKAGWYSWTQASDRAGSSRLRSDRSRRELRQFRVENEDSKDEDEDKARDYTGAHEDIDRASSFGLRRNGSRREPRQFGVENEDAEDEDKDKDTKGYQYRRTHSEPKSARAFGLKTF</sequence>
<evidence type="ECO:0000259" key="4">
    <source>
        <dbReference type="PROSITE" id="PS50102"/>
    </source>
</evidence>
<dbReference type="OrthoDB" id="439808at2759"/>
<evidence type="ECO:0000313" key="5">
    <source>
        <dbReference type="EMBL" id="THH05007.1"/>
    </source>
</evidence>
<keyword evidence="1 2" id="KW-0694">RNA-binding</keyword>
<dbReference type="SMART" id="SM00360">
    <property type="entry name" value="RRM"/>
    <property type="match status" value="3"/>
</dbReference>
<feature type="compositionally biased region" description="Acidic residues" evidence="3">
    <location>
        <begin position="875"/>
        <end position="884"/>
    </location>
</feature>
<feature type="region of interest" description="Disordered" evidence="3">
    <location>
        <begin position="34"/>
        <end position="123"/>
    </location>
</feature>
<dbReference type="PANTHER" id="PTHR48025:SF1">
    <property type="entry name" value="RRM DOMAIN-CONTAINING PROTEIN"/>
    <property type="match status" value="1"/>
</dbReference>
<dbReference type="InterPro" id="IPR000504">
    <property type="entry name" value="RRM_dom"/>
</dbReference>
<dbReference type="PANTHER" id="PTHR48025">
    <property type="entry name" value="OS02G0815200 PROTEIN"/>
    <property type="match status" value="1"/>
</dbReference>
<feature type="domain" description="RRM" evidence="4">
    <location>
        <begin position="302"/>
        <end position="390"/>
    </location>
</feature>
<dbReference type="Pfam" id="PF00076">
    <property type="entry name" value="RRM_1"/>
    <property type="match status" value="1"/>
</dbReference>
<feature type="domain" description="RRM" evidence="4">
    <location>
        <begin position="160"/>
        <end position="233"/>
    </location>
</feature>
<comment type="caution">
    <text evidence="5">The sequence shown here is derived from an EMBL/GenBank/DDBJ whole genome shotgun (WGS) entry which is preliminary data.</text>
</comment>
<dbReference type="EMBL" id="SGPL01001067">
    <property type="protein sequence ID" value="THH05007.1"/>
    <property type="molecule type" value="Genomic_DNA"/>
</dbReference>
<dbReference type="SUPFAM" id="SSF54928">
    <property type="entry name" value="RNA-binding domain, RBD"/>
    <property type="match status" value="2"/>
</dbReference>
<feature type="compositionally biased region" description="Basic and acidic residues" evidence="3">
    <location>
        <begin position="840"/>
        <end position="854"/>
    </location>
</feature>
<keyword evidence="6" id="KW-1185">Reference proteome</keyword>
<gene>
    <name evidence="5" type="ORF">EW146_g10016</name>
</gene>
<feature type="region of interest" description="Disordered" evidence="3">
    <location>
        <begin position="729"/>
        <end position="911"/>
    </location>
</feature>
<feature type="region of interest" description="Disordered" evidence="3">
    <location>
        <begin position="681"/>
        <end position="715"/>
    </location>
</feature>
<evidence type="ECO:0000313" key="6">
    <source>
        <dbReference type="Proteomes" id="UP000310158"/>
    </source>
</evidence>